<dbReference type="Proteomes" id="UP000823775">
    <property type="component" value="Unassembled WGS sequence"/>
</dbReference>
<sequence>MLQIEPKTDYYESVKNRGLSVDSGSSGLFFGQVWPELRLVRIEMRGKERNGGDWTGCFSMVSGRTVRGRRLERVCFFTVVYRRKRGRKERFGGNGVAGWEKREREEEDGEGKIGGPWCRVLVWCGNWIFTKEEGFWWFVAARVAGDFTGAVVRLAGEKE</sequence>
<reference evidence="1 2" key="1">
    <citation type="journal article" date="2021" name="BMC Genomics">
        <title>Datura genome reveals duplications of psychoactive alkaloid biosynthetic genes and high mutation rate following tissue culture.</title>
        <authorList>
            <person name="Rajewski A."/>
            <person name="Carter-House D."/>
            <person name="Stajich J."/>
            <person name="Litt A."/>
        </authorList>
    </citation>
    <scope>NUCLEOTIDE SEQUENCE [LARGE SCALE GENOMIC DNA]</scope>
    <source>
        <strain evidence="1">AR-01</strain>
    </source>
</reference>
<comment type="caution">
    <text evidence="1">The sequence shown here is derived from an EMBL/GenBank/DDBJ whole genome shotgun (WGS) entry which is preliminary data.</text>
</comment>
<evidence type="ECO:0000313" key="1">
    <source>
        <dbReference type="EMBL" id="MCE3216082.1"/>
    </source>
</evidence>
<protein>
    <submittedName>
        <fullName evidence="1">Uncharacterized protein</fullName>
    </submittedName>
</protein>
<keyword evidence="2" id="KW-1185">Reference proteome</keyword>
<accession>A0ABS8WXN8</accession>
<proteinExistence type="predicted"/>
<gene>
    <name evidence="1" type="ORF">HAX54_004749</name>
</gene>
<evidence type="ECO:0000313" key="2">
    <source>
        <dbReference type="Proteomes" id="UP000823775"/>
    </source>
</evidence>
<name>A0ABS8WXN8_DATST</name>
<organism evidence="1 2">
    <name type="scientific">Datura stramonium</name>
    <name type="common">Jimsonweed</name>
    <name type="synonym">Common thornapple</name>
    <dbReference type="NCBI Taxonomy" id="4076"/>
    <lineage>
        <taxon>Eukaryota</taxon>
        <taxon>Viridiplantae</taxon>
        <taxon>Streptophyta</taxon>
        <taxon>Embryophyta</taxon>
        <taxon>Tracheophyta</taxon>
        <taxon>Spermatophyta</taxon>
        <taxon>Magnoliopsida</taxon>
        <taxon>eudicotyledons</taxon>
        <taxon>Gunneridae</taxon>
        <taxon>Pentapetalae</taxon>
        <taxon>asterids</taxon>
        <taxon>lamiids</taxon>
        <taxon>Solanales</taxon>
        <taxon>Solanaceae</taxon>
        <taxon>Solanoideae</taxon>
        <taxon>Datureae</taxon>
        <taxon>Datura</taxon>
    </lineage>
</organism>
<dbReference type="EMBL" id="JACEIK010012210">
    <property type="protein sequence ID" value="MCE3216082.1"/>
    <property type="molecule type" value="Genomic_DNA"/>
</dbReference>